<feature type="compositionally biased region" description="Low complexity" evidence="1">
    <location>
        <begin position="223"/>
        <end position="235"/>
    </location>
</feature>
<organism evidence="2 3">
    <name type="scientific">Gymnopus androsaceus JB14</name>
    <dbReference type="NCBI Taxonomy" id="1447944"/>
    <lineage>
        <taxon>Eukaryota</taxon>
        <taxon>Fungi</taxon>
        <taxon>Dikarya</taxon>
        <taxon>Basidiomycota</taxon>
        <taxon>Agaricomycotina</taxon>
        <taxon>Agaricomycetes</taxon>
        <taxon>Agaricomycetidae</taxon>
        <taxon>Agaricales</taxon>
        <taxon>Marasmiineae</taxon>
        <taxon>Omphalotaceae</taxon>
        <taxon>Gymnopus</taxon>
    </lineage>
</organism>
<accession>A0A6A4HWM6</accession>
<sequence length="669" mass="71094">MATVISRPSSALSLYEPSSSHLLPGELSPTEIEIIDVDELPDSDEATMALAGPSRTRQAISSNPSRPRTQRLGRRAATPVVITLDSDDDDYDPSVFGSGNVSDSHSRASTTGSSRVHSPPSSPIELDQDIPPVPRLPSDLARFTSFPFAVGPFASNSGPSHTPRMRRNPPSFPTSNSQLGMEPGPVLANPLASDYERFLPSGIANNASRSGSRLGSRERDRPSSSLSARRAALVQSRAQARNQALAGRAGGGIITSSQANAAQRRAEREARAQFRAQSGSSIRPRRRAQAGRAAADRDDMHFVGLFRNDIFDPFNPLDFGSGVGGFNGLARFGPGFPGARRADEEEKDYLPEYTHPGTGNPPVGFSFDMDPSESTPTTTATAAPMQKSTLKLPVTSLENPIILDDDGEIVEEPKEAKAESTPVASSSSSGAAVASSSFSAVAQPTTSISLVCSKCLDPLLLGEGATAMAHSLALKMPDSTDADHVADHERTARRYRVWGLRCGHLIDGKCLEAVAYPSGALDMKRKDVKGKGKAYEEDEAELEDSNVEVEVGETLSEGSAPLSNSIRARLRSATTAPSDSTTVAPSQLLLVPRISGSGSSSRPKPKPKTKAKQKEKAKRIEETYIWKCPVSNCGREHVSVKMDDGLWRQGQGVALGAKGEGEGAVALFI</sequence>
<feature type="region of interest" description="Disordered" evidence="1">
    <location>
        <begin position="257"/>
        <end position="294"/>
    </location>
</feature>
<keyword evidence="3" id="KW-1185">Reference proteome</keyword>
<proteinExistence type="predicted"/>
<evidence type="ECO:0000313" key="2">
    <source>
        <dbReference type="EMBL" id="KAE9401294.1"/>
    </source>
</evidence>
<feature type="compositionally biased region" description="Polar residues" evidence="1">
    <location>
        <begin position="97"/>
        <end position="116"/>
    </location>
</feature>
<name>A0A6A4HWM6_9AGAR</name>
<feature type="region of interest" description="Disordered" evidence="1">
    <location>
        <begin position="153"/>
        <end position="188"/>
    </location>
</feature>
<feature type="compositionally biased region" description="Polar residues" evidence="1">
    <location>
        <begin position="55"/>
        <end position="67"/>
    </location>
</feature>
<feature type="region of interest" description="Disordered" evidence="1">
    <location>
        <begin position="202"/>
        <end position="235"/>
    </location>
</feature>
<feature type="region of interest" description="Disordered" evidence="1">
    <location>
        <begin position="39"/>
        <end position="135"/>
    </location>
</feature>
<reference evidence="2" key="1">
    <citation type="journal article" date="2019" name="Environ. Microbiol.">
        <title>Fungal ecological strategies reflected in gene transcription - a case study of two litter decomposers.</title>
        <authorList>
            <person name="Barbi F."/>
            <person name="Kohler A."/>
            <person name="Barry K."/>
            <person name="Baskaran P."/>
            <person name="Daum C."/>
            <person name="Fauchery L."/>
            <person name="Ihrmark K."/>
            <person name="Kuo A."/>
            <person name="LaButti K."/>
            <person name="Lipzen A."/>
            <person name="Morin E."/>
            <person name="Grigoriev I.V."/>
            <person name="Henrissat B."/>
            <person name="Lindahl B."/>
            <person name="Martin F."/>
        </authorList>
    </citation>
    <scope>NUCLEOTIDE SEQUENCE</scope>
    <source>
        <strain evidence="2">JB14</strain>
    </source>
</reference>
<feature type="compositionally biased region" description="Low complexity" evidence="1">
    <location>
        <begin position="593"/>
        <end position="602"/>
    </location>
</feature>
<protein>
    <submittedName>
        <fullName evidence="2">Uncharacterized protein</fullName>
    </submittedName>
</protein>
<dbReference type="OrthoDB" id="2507647at2759"/>
<feature type="region of interest" description="Disordered" evidence="1">
    <location>
        <begin position="1"/>
        <end position="27"/>
    </location>
</feature>
<dbReference type="EMBL" id="ML769447">
    <property type="protein sequence ID" value="KAE9401294.1"/>
    <property type="molecule type" value="Genomic_DNA"/>
</dbReference>
<dbReference type="AlphaFoldDB" id="A0A6A4HWM6"/>
<feature type="region of interest" description="Disordered" evidence="1">
    <location>
        <begin position="592"/>
        <end position="616"/>
    </location>
</feature>
<evidence type="ECO:0000256" key="1">
    <source>
        <dbReference type="SAM" id="MobiDB-lite"/>
    </source>
</evidence>
<gene>
    <name evidence="2" type="ORF">BT96DRAFT_974843</name>
</gene>
<dbReference type="Proteomes" id="UP000799118">
    <property type="component" value="Unassembled WGS sequence"/>
</dbReference>
<evidence type="ECO:0000313" key="3">
    <source>
        <dbReference type="Proteomes" id="UP000799118"/>
    </source>
</evidence>
<feature type="compositionally biased region" description="Low complexity" evidence="1">
    <location>
        <begin position="8"/>
        <end position="20"/>
    </location>
</feature>